<gene>
    <name evidence="1" type="ORF">Patl1_32971</name>
</gene>
<comment type="caution">
    <text evidence="1">The sequence shown here is derived from an EMBL/GenBank/DDBJ whole genome shotgun (WGS) entry which is preliminary data.</text>
</comment>
<proteinExistence type="predicted"/>
<evidence type="ECO:0000313" key="2">
    <source>
        <dbReference type="Proteomes" id="UP001164250"/>
    </source>
</evidence>
<dbReference type="EMBL" id="CM047905">
    <property type="protein sequence ID" value="KAJ0088050.1"/>
    <property type="molecule type" value="Genomic_DNA"/>
</dbReference>
<protein>
    <submittedName>
        <fullName evidence="1">Uncharacterized protein</fullName>
    </submittedName>
</protein>
<name>A0ACC1ANA1_9ROSI</name>
<reference evidence="2" key="1">
    <citation type="journal article" date="2023" name="G3 (Bethesda)">
        <title>Genome assembly and association tests identify interacting loci associated with vigor, precocity, and sex in interspecific pistachio rootstocks.</title>
        <authorList>
            <person name="Palmer W."/>
            <person name="Jacygrad E."/>
            <person name="Sagayaradj S."/>
            <person name="Cavanaugh K."/>
            <person name="Han R."/>
            <person name="Bertier L."/>
            <person name="Beede B."/>
            <person name="Kafkas S."/>
            <person name="Golino D."/>
            <person name="Preece J."/>
            <person name="Michelmore R."/>
        </authorList>
    </citation>
    <scope>NUCLEOTIDE SEQUENCE [LARGE SCALE GENOMIC DNA]</scope>
</reference>
<accession>A0ACC1ANA1</accession>
<keyword evidence="2" id="KW-1185">Reference proteome</keyword>
<organism evidence="1 2">
    <name type="scientific">Pistacia atlantica</name>
    <dbReference type="NCBI Taxonomy" id="434234"/>
    <lineage>
        <taxon>Eukaryota</taxon>
        <taxon>Viridiplantae</taxon>
        <taxon>Streptophyta</taxon>
        <taxon>Embryophyta</taxon>
        <taxon>Tracheophyta</taxon>
        <taxon>Spermatophyta</taxon>
        <taxon>Magnoliopsida</taxon>
        <taxon>eudicotyledons</taxon>
        <taxon>Gunneridae</taxon>
        <taxon>Pentapetalae</taxon>
        <taxon>rosids</taxon>
        <taxon>malvids</taxon>
        <taxon>Sapindales</taxon>
        <taxon>Anacardiaceae</taxon>
        <taxon>Pistacia</taxon>
    </lineage>
</organism>
<sequence length="191" mass="21909">MEEHSQVVIRRDATFVGVYDGHCGPDASLARENGAFSEDILRIAFSTTEDGFLTLIVAKQLTRDLNASVEEVRQELKSLHQDDSNIVVLKHGVWCVKGILQPNDKFLIFAFDGLWEFLTNQEAAEIVHNNPWYGVAKRLLKTALDIAASERDITYKLLKQFDKEVRRHFHDDSPVVVIFKDYICWRRGSPY</sequence>
<evidence type="ECO:0000313" key="1">
    <source>
        <dbReference type="EMBL" id="KAJ0088050.1"/>
    </source>
</evidence>
<dbReference type="Proteomes" id="UP001164250">
    <property type="component" value="Chromosome 9"/>
</dbReference>